<accession>A1U3V0</accession>
<proteinExistence type="predicted"/>
<dbReference type="OrthoDB" id="9800698at2"/>
<dbReference type="Pfam" id="PF13469">
    <property type="entry name" value="Sulfotransfer_3"/>
    <property type="match status" value="1"/>
</dbReference>
<dbReference type="KEGG" id="maq:Maqu_2594"/>
<evidence type="ECO:0000313" key="1">
    <source>
        <dbReference type="EMBL" id="ABM19669.1"/>
    </source>
</evidence>
<dbReference type="STRING" id="351348.Maqu_2594"/>
<dbReference type="AlphaFoldDB" id="A1U3V0"/>
<evidence type="ECO:0000313" key="2">
    <source>
        <dbReference type="Proteomes" id="UP000000998"/>
    </source>
</evidence>
<organism evidence="1 2">
    <name type="scientific">Marinobacter nauticus (strain ATCC 700491 / DSM 11845 / VT8)</name>
    <name type="common">Marinobacter aquaeolei</name>
    <dbReference type="NCBI Taxonomy" id="351348"/>
    <lineage>
        <taxon>Bacteria</taxon>
        <taxon>Pseudomonadati</taxon>
        <taxon>Pseudomonadota</taxon>
        <taxon>Gammaproteobacteria</taxon>
        <taxon>Pseudomonadales</taxon>
        <taxon>Marinobacteraceae</taxon>
        <taxon>Marinobacter</taxon>
    </lineage>
</organism>
<dbReference type="SUPFAM" id="SSF52540">
    <property type="entry name" value="P-loop containing nucleoside triphosphate hydrolases"/>
    <property type="match status" value="1"/>
</dbReference>
<dbReference type="HOGENOM" id="CLU_072542_0_0_6"/>
<name>A1U3V0_MARN8</name>
<evidence type="ECO:0008006" key="3">
    <source>
        <dbReference type="Google" id="ProtNLM"/>
    </source>
</evidence>
<dbReference type="EMBL" id="CP000514">
    <property type="protein sequence ID" value="ABM19669.1"/>
    <property type="molecule type" value="Genomic_DNA"/>
</dbReference>
<reference evidence="2" key="1">
    <citation type="journal article" date="2011" name="Appl. Environ. Microbiol.">
        <title>Genomic potential of Marinobacter aquaeolei, a biogeochemical 'opportunitroph'.</title>
        <authorList>
            <person name="Singer E."/>
            <person name="Webb E.A."/>
            <person name="Nelson W.C."/>
            <person name="Heidelberg J.F."/>
            <person name="Ivanova N."/>
            <person name="Pati A."/>
            <person name="Edwards K.J."/>
        </authorList>
    </citation>
    <scope>NUCLEOTIDE SEQUENCE [LARGE SCALE GENOMIC DNA]</scope>
    <source>
        <strain evidence="2">ATCC 700491 / DSM 11845 / VT8</strain>
    </source>
</reference>
<sequence>MSSTENRTKEYTRVLDLESLLRDLNTCLAGANAQYLKRSDERYSKIFLMGPLRSGSTLFTQWLANTGLAAYPTNMLSRFFGAPLVGAKIQLLLTDPRYNFRDEILDFNSDINFSSDNGKTRGALAPNEFWYFWRRFLPFDELDYMPADQLRQKANLAGFRDELNALANIFEKPFAMKAMIMNQNIPELAEQFDKPLFIWIRRDPIFNIQSALEARKRQHGDINTWYSFKIKEYPELKNLDPLESVAGQIAAINCSVEQGIAALPDHQKLVVQYEDFCRRPEHYYNEITRRLVEQGGVRPQQVPAYSGEVNFSNNNRWRLEEYSQSDVTRANEAVTRSKE</sequence>
<dbReference type="Proteomes" id="UP000000998">
    <property type="component" value="Chromosome"/>
</dbReference>
<dbReference type="InterPro" id="IPR027417">
    <property type="entry name" value="P-loop_NTPase"/>
</dbReference>
<dbReference type="Gene3D" id="3.40.50.300">
    <property type="entry name" value="P-loop containing nucleotide triphosphate hydrolases"/>
    <property type="match status" value="1"/>
</dbReference>
<dbReference type="RefSeq" id="WP_011786040.1">
    <property type="nucleotide sequence ID" value="NC_008740.1"/>
</dbReference>
<protein>
    <recommendedName>
        <fullName evidence="3">Sulfotransferase family protein</fullName>
    </recommendedName>
</protein>
<gene>
    <name evidence="1" type="ordered locus">Maqu_2594</name>
</gene>
<dbReference type="eggNOG" id="ENOG502Z83U">
    <property type="taxonomic scope" value="Bacteria"/>
</dbReference>